<comment type="pathway">
    <text evidence="8">Membrane lipid metabolism; glycerophospholipid metabolism.</text>
</comment>
<comment type="function">
    <text evidence="8">Catalyzes the reduction of the glycolytic intermediate dihydroxyacetone phosphate (DHAP) to sn-glycerol 3-phosphate (G3P), the key precursor for phospholipid synthesis.</text>
</comment>
<gene>
    <name evidence="8 16" type="primary">gpsA</name>
    <name evidence="16" type="ORF">JM64_09165</name>
</gene>
<feature type="binding site" evidence="11">
    <location>
        <position position="129"/>
    </location>
    <ligand>
        <name>NAD(+)</name>
        <dbReference type="ChEBI" id="CHEBI:57540"/>
    </ligand>
</feature>
<keyword evidence="7 8" id="KW-1208">Phospholipid metabolism</keyword>
<comment type="catalytic activity">
    <reaction evidence="8 13">
        <text>sn-glycerol 3-phosphate + NADP(+) = dihydroxyacetone phosphate + NADPH + H(+)</text>
        <dbReference type="Rhea" id="RHEA:11096"/>
        <dbReference type="ChEBI" id="CHEBI:15378"/>
        <dbReference type="ChEBI" id="CHEBI:57597"/>
        <dbReference type="ChEBI" id="CHEBI:57642"/>
        <dbReference type="ChEBI" id="CHEBI:57783"/>
        <dbReference type="ChEBI" id="CHEBI:58349"/>
        <dbReference type="EC" id="1.1.1.94"/>
    </reaction>
</comment>
<feature type="binding site" evidence="8">
    <location>
        <position position="10"/>
    </location>
    <ligand>
        <name>NADPH</name>
        <dbReference type="ChEBI" id="CHEBI:57783"/>
    </ligand>
</feature>
<evidence type="ECO:0000256" key="11">
    <source>
        <dbReference type="PIRSR" id="PIRSR000114-3"/>
    </source>
</evidence>
<evidence type="ECO:0000256" key="4">
    <source>
        <dbReference type="ARBA" id="ARBA00023027"/>
    </source>
</evidence>
<comment type="similarity">
    <text evidence="1 8 12">Belongs to the NAD-dependent glycerol-3-phosphate dehydrogenase family.</text>
</comment>
<dbReference type="InterPro" id="IPR006168">
    <property type="entry name" value="G3P_DH_NAD-dep"/>
</dbReference>
<feature type="binding site" evidence="8">
    <location>
        <position position="241"/>
    </location>
    <ligand>
        <name>sn-glycerol 3-phosphate</name>
        <dbReference type="ChEBI" id="CHEBI:57597"/>
    </ligand>
</feature>
<feature type="binding site" evidence="8">
    <location>
        <position position="230"/>
    </location>
    <ligand>
        <name>sn-glycerol 3-phosphate</name>
        <dbReference type="ChEBI" id="CHEBI:57597"/>
    </ligand>
</feature>
<dbReference type="GO" id="GO:0005829">
    <property type="term" value="C:cytosol"/>
    <property type="evidence" value="ECO:0007669"/>
    <property type="project" value="TreeGrafter"/>
</dbReference>
<dbReference type="GO" id="GO:0051287">
    <property type="term" value="F:NAD binding"/>
    <property type="evidence" value="ECO:0007669"/>
    <property type="project" value="InterPro"/>
</dbReference>
<dbReference type="NCBIfam" id="NF000940">
    <property type="entry name" value="PRK00094.1-2"/>
    <property type="match status" value="1"/>
</dbReference>
<dbReference type="GO" id="GO:0141152">
    <property type="term" value="F:glycerol-3-phosphate dehydrogenase (NAD+) activity"/>
    <property type="evidence" value="ECO:0007669"/>
    <property type="project" value="RHEA"/>
</dbReference>
<name>A0A172T4X3_FERPE</name>
<dbReference type="InterPro" id="IPR008927">
    <property type="entry name" value="6-PGluconate_DH-like_C_sf"/>
</dbReference>
<dbReference type="Gene3D" id="1.10.1040.10">
    <property type="entry name" value="N-(1-d-carboxylethyl)-l-norvaline Dehydrogenase, domain 2"/>
    <property type="match status" value="1"/>
</dbReference>
<comment type="subcellular location">
    <subcellularLocation>
        <location evidence="8">Cytoplasm</location>
    </subcellularLocation>
</comment>
<dbReference type="PANTHER" id="PTHR11728">
    <property type="entry name" value="GLYCEROL-3-PHOSPHATE DEHYDROGENASE"/>
    <property type="match status" value="1"/>
</dbReference>
<keyword evidence="8" id="KW-0521">NADP</keyword>
<dbReference type="InterPro" id="IPR011128">
    <property type="entry name" value="G3P_DH_NAD-dep_N"/>
</dbReference>
<dbReference type="PRINTS" id="PR00077">
    <property type="entry name" value="GPDHDRGNASE"/>
</dbReference>
<dbReference type="PIRSF" id="PIRSF000114">
    <property type="entry name" value="Glycerol-3-P_dh"/>
    <property type="match status" value="1"/>
</dbReference>
<comment type="caution">
    <text evidence="8">Lacks conserved residue(s) required for the propagation of feature annotation.</text>
</comment>
<comment type="catalytic activity">
    <reaction evidence="8">
        <text>sn-glycerol 3-phosphate + NAD(+) = dihydroxyacetone phosphate + NADH + H(+)</text>
        <dbReference type="Rhea" id="RHEA:11092"/>
        <dbReference type="ChEBI" id="CHEBI:15378"/>
        <dbReference type="ChEBI" id="CHEBI:57540"/>
        <dbReference type="ChEBI" id="CHEBI:57597"/>
        <dbReference type="ChEBI" id="CHEBI:57642"/>
        <dbReference type="ChEBI" id="CHEBI:57945"/>
        <dbReference type="EC" id="1.1.1.94"/>
    </reaction>
</comment>
<dbReference type="InterPro" id="IPR013328">
    <property type="entry name" value="6PGD_dom2"/>
</dbReference>
<evidence type="ECO:0000256" key="6">
    <source>
        <dbReference type="ARBA" id="ARBA00023209"/>
    </source>
</evidence>
<evidence type="ECO:0000259" key="15">
    <source>
        <dbReference type="Pfam" id="PF07479"/>
    </source>
</evidence>
<dbReference type="EMBL" id="CP011393">
    <property type="protein sequence ID" value="ANE42069.1"/>
    <property type="molecule type" value="Genomic_DNA"/>
</dbReference>
<feature type="binding site" evidence="10">
    <location>
        <position position="98"/>
    </location>
    <ligand>
        <name>substrate</name>
    </ligand>
</feature>
<evidence type="ECO:0000259" key="14">
    <source>
        <dbReference type="Pfam" id="PF01210"/>
    </source>
</evidence>
<dbReference type="UniPathway" id="UPA00940"/>
<reference evidence="16 17" key="1">
    <citation type="submission" date="2014-08" db="EMBL/GenBank/DDBJ databases">
        <title>Fervidobacterium pennivorans DYC genome.</title>
        <authorList>
            <person name="Wushke S."/>
        </authorList>
    </citation>
    <scope>NUCLEOTIDE SEQUENCE [LARGE SCALE GENOMIC DNA]</scope>
    <source>
        <strain evidence="16 17">DYC</strain>
    </source>
</reference>
<keyword evidence="8" id="KW-0963">Cytoplasm</keyword>
<feature type="binding site" evidence="11">
    <location>
        <position position="241"/>
    </location>
    <ligand>
        <name>NAD(+)</name>
        <dbReference type="ChEBI" id="CHEBI:57540"/>
    </ligand>
</feature>
<feature type="binding site" evidence="8">
    <location>
        <position position="265"/>
    </location>
    <ligand>
        <name>NADPH</name>
        <dbReference type="ChEBI" id="CHEBI:57783"/>
    </ligand>
</feature>
<feature type="binding site" evidence="8">
    <location>
        <position position="241"/>
    </location>
    <ligand>
        <name>NADPH</name>
        <dbReference type="ChEBI" id="CHEBI:57783"/>
    </ligand>
</feature>
<dbReference type="EC" id="1.1.1.94" evidence="8"/>
<keyword evidence="8" id="KW-0547">Nucleotide-binding</keyword>
<dbReference type="SUPFAM" id="SSF51735">
    <property type="entry name" value="NAD(P)-binding Rossmann-fold domains"/>
    <property type="match status" value="1"/>
</dbReference>
<dbReference type="PANTHER" id="PTHR11728:SF1">
    <property type="entry name" value="GLYCEROL-3-PHOSPHATE DEHYDROGENASE [NAD(+)] 2, CHLOROPLASTIC"/>
    <property type="match status" value="1"/>
</dbReference>
<keyword evidence="4 8" id="KW-0520">NAD</keyword>
<dbReference type="GO" id="GO:0006650">
    <property type="term" value="P:glycerophospholipid metabolic process"/>
    <property type="evidence" value="ECO:0007669"/>
    <property type="project" value="UniProtKB-UniRule"/>
</dbReference>
<dbReference type="PATRIC" id="fig|93466.3.peg.1910"/>
<accession>A0A172T4X3</accession>
<evidence type="ECO:0000256" key="8">
    <source>
        <dbReference type="HAMAP-Rule" id="MF_00394"/>
    </source>
</evidence>
<dbReference type="FunFam" id="1.10.1040.10:FF:000001">
    <property type="entry name" value="Glycerol-3-phosphate dehydrogenase [NAD(P)+]"/>
    <property type="match status" value="1"/>
</dbReference>
<dbReference type="Pfam" id="PF01210">
    <property type="entry name" value="NAD_Gly3P_dh_N"/>
    <property type="match status" value="1"/>
</dbReference>
<keyword evidence="6 8" id="KW-0594">Phospholipid biosynthesis</keyword>
<dbReference type="AlphaFoldDB" id="A0A172T4X3"/>
<evidence type="ECO:0000256" key="10">
    <source>
        <dbReference type="PIRSR" id="PIRSR000114-2"/>
    </source>
</evidence>
<feature type="domain" description="Glycerol-3-phosphate dehydrogenase NAD-dependent N-terminal" evidence="14">
    <location>
        <begin position="5"/>
        <end position="143"/>
    </location>
</feature>
<evidence type="ECO:0000256" key="12">
    <source>
        <dbReference type="RuleBase" id="RU000437"/>
    </source>
</evidence>
<dbReference type="GO" id="GO:0008654">
    <property type="term" value="P:phospholipid biosynthetic process"/>
    <property type="evidence" value="ECO:0007669"/>
    <property type="project" value="UniProtKB-KW"/>
</dbReference>
<evidence type="ECO:0000313" key="16">
    <source>
        <dbReference type="EMBL" id="ANE42069.1"/>
    </source>
</evidence>
<sequence>MRYFVLGAGSWGCTIAQMLKDNGHDVLLWAHSEEHAKLLNTRKKMPHLPDVNLDVPVTSDISVGKNFDVLIIAVPVQFVRSVLEKIDYDVSIVLNLSKGIEISTGKRVSEIVHETLGCNYAVLSGPSHAEEVALKLPTAVVVVGEMASEFQREFSNDYFRVYVHDDVVGVELAGALKNVIAIAAGIVDGLGGWDNAKAALITRGLYEIARFSMEFGANPLTFMGLAGIGDLIVTCGSKHSRNRRYGEMVAKGYDPVHLLAASKEIVEGAFTCKAVVENYGNKYDLPIIKEVYEVIYNRKSPIDSIKSLMSRSLKLEMEEVRRWLEKSLKSL</sequence>
<feature type="binding site" evidence="8">
    <location>
        <position position="98"/>
    </location>
    <ligand>
        <name>NADPH</name>
        <dbReference type="ChEBI" id="CHEBI:57783"/>
    </ligand>
</feature>
<proteinExistence type="inferred from homology"/>
<evidence type="ECO:0000256" key="7">
    <source>
        <dbReference type="ARBA" id="ARBA00023264"/>
    </source>
</evidence>
<feature type="binding site" evidence="11">
    <location>
        <begin position="7"/>
        <end position="12"/>
    </location>
    <ligand>
        <name>NAD(+)</name>
        <dbReference type="ChEBI" id="CHEBI:57540"/>
    </ligand>
</feature>
<dbReference type="GO" id="GO:0046168">
    <property type="term" value="P:glycerol-3-phosphate catabolic process"/>
    <property type="evidence" value="ECO:0007669"/>
    <property type="project" value="InterPro"/>
</dbReference>
<dbReference type="GO" id="GO:0005975">
    <property type="term" value="P:carbohydrate metabolic process"/>
    <property type="evidence" value="ECO:0007669"/>
    <property type="project" value="InterPro"/>
</dbReference>
<feature type="binding site" evidence="8">
    <location>
        <position position="11"/>
    </location>
    <ligand>
        <name>NADPH</name>
        <dbReference type="ChEBI" id="CHEBI:57783"/>
    </ligand>
</feature>
<evidence type="ECO:0000256" key="5">
    <source>
        <dbReference type="ARBA" id="ARBA00023098"/>
    </source>
</evidence>
<feature type="binding site" evidence="11">
    <location>
        <position position="78"/>
    </location>
    <ligand>
        <name>NAD(+)</name>
        <dbReference type="ChEBI" id="CHEBI:57540"/>
    </ligand>
</feature>
<feature type="binding site" evidence="8">
    <location>
        <position position="98"/>
    </location>
    <ligand>
        <name>sn-glycerol 3-phosphate</name>
        <dbReference type="ChEBI" id="CHEBI:57597"/>
    </ligand>
</feature>
<feature type="binding site" evidence="10">
    <location>
        <begin position="241"/>
        <end position="242"/>
    </location>
    <ligand>
        <name>substrate</name>
    </ligand>
</feature>
<feature type="active site" description="Proton acceptor" evidence="8 9">
    <location>
        <position position="177"/>
    </location>
</feature>
<evidence type="ECO:0000256" key="1">
    <source>
        <dbReference type="ARBA" id="ARBA00011009"/>
    </source>
</evidence>
<keyword evidence="5 8" id="KW-0443">Lipid metabolism</keyword>
<evidence type="ECO:0000256" key="9">
    <source>
        <dbReference type="PIRSR" id="PIRSR000114-1"/>
    </source>
</evidence>
<feature type="binding site" evidence="8">
    <location>
        <position position="129"/>
    </location>
    <ligand>
        <name>NADPH</name>
        <dbReference type="ChEBI" id="CHEBI:57783"/>
    </ligand>
</feature>
<evidence type="ECO:0000256" key="3">
    <source>
        <dbReference type="ARBA" id="ARBA00023002"/>
    </source>
</evidence>
<dbReference type="KEGG" id="fng:JM64_09165"/>
<dbReference type="InterPro" id="IPR036291">
    <property type="entry name" value="NAD(P)-bd_dom_sf"/>
</dbReference>
<keyword evidence="3 8" id="KW-0560">Oxidoreductase</keyword>
<dbReference type="OrthoDB" id="9812273at2"/>
<dbReference type="GO" id="GO:0046167">
    <property type="term" value="P:glycerol-3-phosphate biosynthetic process"/>
    <property type="evidence" value="ECO:0007669"/>
    <property type="project" value="UniProtKB-UniRule"/>
</dbReference>
<evidence type="ECO:0000256" key="13">
    <source>
        <dbReference type="RuleBase" id="RU000439"/>
    </source>
</evidence>
<feature type="binding site" evidence="8">
    <location>
        <position position="240"/>
    </location>
    <ligand>
        <name>sn-glycerol 3-phosphate</name>
        <dbReference type="ChEBI" id="CHEBI:57597"/>
    </ligand>
</feature>
<dbReference type="SUPFAM" id="SSF48179">
    <property type="entry name" value="6-phosphogluconate dehydrogenase C-terminal domain-like"/>
    <property type="match status" value="1"/>
</dbReference>
<evidence type="ECO:0000313" key="17">
    <source>
        <dbReference type="Proteomes" id="UP000077096"/>
    </source>
</evidence>
<feature type="binding site" evidence="8">
    <location>
        <position position="31"/>
    </location>
    <ligand>
        <name>NADPH</name>
        <dbReference type="ChEBI" id="CHEBI:57783"/>
    </ligand>
</feature>
<organism evidence="16 17">
    <name type="scientific">Fervidobacterium pennivorans</name>
    <dbReference type="NCBI Taxonomy" id="93466"/>
    <lineage>
        <taxon>Bacteria</taxon>
        <taxon>Thermotogati</taxon>
        <taxon>Thermotogota</taxon>
        <taxon>Thermotogae</taxon>
        <taxon>Thermotogales</taxon>
        <taxon>Fervidobacteriaceae</taxon>
        <taxon>Fervidobacterium</taxon>
    </lineage>
</organism>
<dbReference type="InterPro" id="IPR006109">
    <property type="entry name" value="G3P_DH_NAD-dep_C"/>
</dbReference>
<feature type="domain" description="Glycerol-3-phosphate dehydrogenase NAD-dependent C-terminal" evidence="15">
    <location>
        <begin position="166"/>
        <end position="305"/>
    </location>
</feature>
<dbReference type="HAMAP" id="MF_00394">
    <property type="entry name" value="NAD_Glyc3P_dehydrog"/>
    <property type="match status" value="1"/>
</dbReference>
<dbReference type="Gene3D" id="3.40.50.720">
    <property type="entry name" value="NAD(P)-binding Rossmann-like Domain"/>
    <property type="match status" value="1"/>
</dbReference>
<feature type="binding site" evidence="8">
    <location>
        <position position="127"/>
    </location>
    <ligand>
        <name>sn-glycerol 3-phosphate</name>
        <dbReference type="ChEBI" id="CHEBI:57597"/>
    </ligand>
</feature>
<protein>
    <recommendedName>
        <fullName evidence="8">Glycerol-3-phosphate dehydrogenase [NAD(P)+]</fullName>
        <ecNumber evidence="8">1.1.1.94</ecNumber>
    </recommendedName>
    <alternativeName>
        <fullName evidence="8">NAD(P)(+)-dependent glycerol-3-phosphate dehydrogenase</fullName>
    </alternativeName>
    <alternativeName>
        <fullName evidence="8">NAD(P)H-dependent dihydroxyacetone-phosphate reductase</fullName>
    </alternativeName>
</protein>
<feature type="binding site" evidence="8">
    <location>
        <position position="242"/>
    </location>
    <ligand>
        <name>sn-glycerol 3-phosphate</name>
        <dbReference type="ChEBI" id="CHEBI:57597"/>
    </ligand>
</feature>
<feature type="binding site" evidence="8">
    <location>
        <position position="177"/>
    </location>
    <ligand>
        <name>sn-glycerol 3-phosphate</name>
        <dbReference type="ChEBI" id="CHEBI:57597"/>
    </ligand>
</feature>
<dbReference type="Proteomes" id="UP000077096">
    <property type="component" value="Chromosome"/>
</dbReference>
<dbReference type="Pfam" id="PF07479">
    <property type="entry name" value="NAD_Gly3P_dh_C"/>
    <property type="match status" value="1"/>
</dbReference>
<keyword evidence="2 8" id="KW-0444">Lipid biosynthesis</keyword>
<evidence type="ECO:0000256" key="2">
    <source>
        <dbReference type="ARBA" id="ARBA00022516"/>
    </source>
</evidence>
<dbReference type="NCBIfam" id="NF000942">
    <property type="entry name" value="PRK00094.1-4"/>
    <property type="match status" value="1"/>
</dbReference>
<feature type="binding site" evidence="8">
    <location>
        <position position="125"/>
    </location>
    <ligand>
        <name>sn-glycerol 3-phosphate</name>
        <dbReference type="ChEBI" id="CHEBI:57597"/>
    </ligand>
</feature>
<feature type="binding site" evidence="8">
    <location>
        <position position="267"/>
    </location>
    <ligand>
        <name>NADPH</name>
        <dbReference type="ChEBI" id="CHEBI:57783"/>
    </ligand>
</feature>
<dbReference type="GO" id="GO:0141153">
    <property type="term" value="F:glycerol-3-phosphate dehydrogenase (NADP+) activity"/>
    <property type="evidence" value="ECO:0007669"/>
    <property type="project" value="RHEA"/>
</dbReference>